<dbReference type="EMBL" id="CP024848">
    <property type="protein sequence ID" value="AXI09964.1"/>
    <property type="molecule type" value="Genomic_DNA"/>
</dbReference>
<dbReference type="InterPro" id="IPR029278">
    <property type="entry name" value="Imm26"/>
</dbReference>
<proteinExistence type="predicted"/>
<protein>
    <submittedName>
        <fullName evidence="1">Uncharacterized protein</fullName>
    </submittedName>
</protein>
<gene>
    <name evidence="1" type="ORF">CUC15_13975</name>
</gene>
<dbReference type="AlphaFoldDB" id="A0A345PIY4"/>
<dbReference type="Proteomes" id="UP000253908">
    <property type="component" value="Chromosome"/>
</dbReference>
<reference evidence="2" key="1">
    <citation type="submission" date="2017-11" db="EMBL/GenBank/DDBJ databases">
        <authorList>
            <person name="Zhu W."/>
        </authorList>
    </citation>
    <scope>NUCLEOTIDE SEQUENCE [LARGE SCALE GENOMIC DNA]</scope>
    <source>
        <strain evidence="2">160</strain>
    </source>
</reference>
<evidence type="ECO:0000313" key="1">
    <source>
        <dbReference type="EMBL" id="AXI09964.1"/>
    </source>
</evidence>
<dbReference type="OrthoDB" id="979541at2"/>
<dbReference type="Pfam" id="PF15428">
    <property type="entry name" value="Imm26"/>
    <property type="match status" value="1"/>
</dbReference>
<organism evidence="1 2">
    <name type="scientific">Oceanobacillus zhaokaii</name>
    <dbReference type="NCBI Taxonomy" id="2052660"/>
    <lineage>
        <taxon>Bacteria</taxon>
        <taxon>Bacillati</taxon>
        <taxon>Bacillota</taxon>
        <taxon>Bacilli</taxon>
        <taxon>Bacillales</taxon>
        <taxon>Bacillaceae</taxon>
        <taxon>Oceanobacillus</taxon>
    </lineage>
</organism>
<name>A0A345PIY4_9BACI</name>
<keyword evidence="2" id="KW-1185">Reference proteome</keyword>
<dbReference type="KEGG" id="ocn:CUC15_13975"/>
<accession>A0A345PIY4</accession>
<sequence length="273" mass="30974">MDTTCKLGSVEILLPDASTSYFLIDNDLAELFKLETNNEAIKLLRKTVREKIEPYLYKRIGFDYESSAVIIRTTNAELILEIAIVINELANANLSAEEINITKNRLISHKRPRKQKWKVGDIFQIFLEDGSYSFGQVLWKNYTQPVCGLFDINKNAVPTLEEIINNPFISILSLTSNSLDNHSWKVIASMNVRIHKEDVPEEFNGTPSIGARSFTSGILEDLANAFYGVSPWNVLADADYFDQILLPTVTRPPTAKVLALSERNLYRKGKKWD</sequence>
<evidence type="ECO:0000313" key="2">
    <source>
        <dbReference type="Proteomes" id="UP000253908"/>
    </source>
</evidence>